<gene>
    <name evidence="2" type="ORF">An15g07650</name>
</gene>
<evidence type="ECO:0000256" key="1">
    <source>
        <dbReference type="SAM" id="Phobius"/>
    </source>
</evidence>
<dbReference type="GeneID" id="84593278"/>
<keyword evidence="1" id="KW-0812">Transmembrane</keyword>
<keyword evidence="1" id="KW-0472">Membrane</keyword>
<feature type="transmembrane region" description="Helical" evidence="1">
    <location>
        <begin position="182"/>
        <end position="204"/>
    </location>
</feature>
<reference evidence="2" key="2">
    <citation type="submission" date="2025-08" db="UniProtKB">
        <authorList>
            <consortium name="RefSeq"/>
        </authorList>
    </citation>
    <scope>IDENTIFICATION</scope>
</reference>
<organism evidence="2">
    <name type="scientific">Aspergillus niger</name>
    <dbReference type="NCBI Taxonomy" id="5061"/>
    <lineage>
        <taxon>Eukaryota</taxon>
        <taxon>Fungi</taxon>
        <taxon>Dikarya</taxon>
        <taxon>Ascomycota</taxon>
        <taxon>Pezizomycotina</taxon>
        <taxon>Eurotiomycetes</taxon>
        <taxon>Eurotiomycetidae</taxon>
        <taxon>Eurotiales</taxon>
        <taxon>Aspergillaceae</taxon>
        <taxon>Aspergillus</taxon>
        <taxon>Aspergillus subgen. Circumdati</taxon>
    </lineage>
</organism>
<accession>A0AAJ8BSU6</accession>
<keyword evidence="1" id="KW-1133">Transmembrane helix</keyword>
<name>A0AAJ8BSU6_ASPNG</name>
<dbReference type="VEuPathDB" id="FungiDB:An15g07650"/>
<dbReference type="RefSeq" id="XP_059602639.1">
    <property type="nucleotide sequence ID" value="XM_059744825.1"/>
</dbReference>
<dbReference type="KEGG" id="ang:An15g07650"/>
<sequence length="223" mass="24955">MAREGLDLHLPTESSFLRCSTMYSGFPDLFVPTTSVSAFPRTYADGQSGTSIPDIHLASTPCVSDSLVVYGEEGCLIHVTSTGPSCISDGYYMRRARRLPLLGPSVAVPALDGWSIQFNAYGMEVVPILFETDWELPVSQLMEHFTKYILSGFAHCKTAIGRQEFVKYIIDRYTPRQDAETAVLQLICCGYVINLLRALILIFSENMTRKRRTMRGTLNEFES</sequence>
<reference evidence="2" key="1">
    <citation type="submission" date="2025-02" db="EMBL/GenBank/DDBJ databases">
        <authorList>
            <consortium name="NCBI Genome Project"/>
        </authorList>
    </citation>
    <scope>NUCLEOTIDE SEQUENCE</scope>
</reference>
<proteinExistence type="predicted"/>
<protein>
    <submittedName>
        <fullName evidence="2">Uncharacterized protein</fullName>
    </submittedName>
</protein>
<evidence type="ECO:0000313" key="2">
    <source>
        <dbReference type="RefSeq" id="XP_059602639.1"/>
    </source>
</evidence>
<dbReference type="AlphaFoldDB" id="A0AAJ8BSU6"/>